<feature type="chain" id="PRO_5045705956" description="Secreted protein" evidence="2">
    <location>
        <begin position="30"/>
        <end position="224"/>
    </location>
</feature>
<gene>
    <name evidence="3" type="ORF">GCM10009846_11030</name>
</gene>
<reference evidence="3 4" key="1">
    <citation type="journal article" date="2019" name="Int. J. Syst. Evol. Microbiol.">
        <title>The Global Catalogue of Microorganisms (GCM) 10K type strain sequencing project: providing services to taxonomists for standard genome sequencing and annotation.</title>
        <authorList>
            <consortium name="The Broad Institute Genomics Platform"/>
            <consortium name="The Broad Institute Genome Sequencing Center for Infectious Disease"/>
            <person name="Wu L."/>
            <person name="Ma J."/>
        </authorList>
    </citation>
    <scope>NUCLEOTIDE SEQUENCE [LARGE SCALE GENOMIC DNA]</scope>
    <source>
        <strain evidence="3 4">JCM 16026</strain>
    </source>
</reference>
<name>A0ABN3AP77_9MICO</name>
<accession>A0ABN3AP77</accession>
<proteinExistence type="predicted"/>
<organism evidence="3 4">
    <name type="scientific">Agrococcus versicolor</name>
    <dbReference type="NCBI Taxonomy" id="501482"/>
    <lineage>
        <taxon>Bacteria</taxon>
        <taxon>Bacillati</taxon>
        <taxon>Actinomycetota</taxon>
        <taxon>Actinomycetes</taxon>
        <taxon>Micrococcales</taxon>
        <taxon>Microbacteriaceae</taxon>
        <taxon>Agrococcus</taxon>
    </lineage>
</organism>
<dbReference type="PROSITE" id="PS51257">
    <property type="entry name" value="PROKAR_LIPOPROTEIN"/>
    <property type="match status" value="1"/>
</dbReference>
<keyword evidence="4" id="KW-1185">Reference proteome</keyword>
<dbReference type="EMBL" id="BAAAQT010000005">
    <property type="protein sequence ID" value="GAA2172564.1"/>
    <property type="molecule type" value="Genomic_DNA"/>
</dbReference>
<evidence type="ECO:0008006" key="5">
    <source>
        <dbReference type="Google" id="ProtNLM"/>
    </source>
</evidence>
<protein>
    <recommendedName>
        <fullName evidence="5">Secreted protein</fullName>
    </recommendedName>
</protein>
<dbReference type="Proteomes" id="UP001501599">
    <property type="component" value="Unassembled WGS sequence"/>
</dbReference>
<feature type="region of interest" description="Disordered" evidence="1">
    <location>
        <begin position="31"/>
        <end position="59"/>
    </location>
</feature>
<comment type="caution">
    <text evidence="3">The sequence shown here is derived from an EMBL/GenBank/DDBJ whole genome shotgun (WGS) entry which is preliminary data.</text>
</comment>
<feature type="compositionally biased region" description="Low complexity" evidence="1">
    <location>
        <begin position="31"/>
        <end position="48"/>
    </location>
</feature>
<evidence type="ECO:0000313" key="3">
    <source>
        <dbReference type="EMBL" id="GAA2172564.1"/>
    </source>
</evidence>
<evidence type="ECO:0000256" key="2">
    <source>
        <dbReference type="SAM" id="SignalP"/>
    </source>
</evidence>
<sequence>MHRTRSHGTLPLVLAASAALALAGCTATAATAPTPSSAGAPSESPATPDEATELGAVPEPVPSGEVVAQGLVLDAGTPVLCLGDVAASAPPQCGGIPLVGWDWSAIDGWEQSASTRWGSYAVQGTFDGETFRVTADPISLALYDVAPIPEAPREPGTTPEDELARIQGVLQDALGDRLLAGQPVDGTLDATVVFDDGTLQEHLDEVYGANVVRVMSAMRAVDAP</sequence>
<feature type="signal peptide" evidence="2">
    <location>
        <begin position="1"/>
        <end position="29"/>
    </location>
</feature>
<dbReference type="RefSeq" id="WP_344341305.1">
    <property type="nucleotide sequence ID" value="NZ_BAAAQT010000005.1"/>
</dbReference>
<keyword evidence="2" id="KW-0732">Signal</keyword>
<evidence type="ECO:0000256" key="1">
    <source>
        <dbReference type="SAM" id="MobiDB-lite"/>
    </source>
</evidence>
<evidence type="ECO:0000313" key="4">
    <source>
        <dbReference type="Proteomes" id="UP001501599"/>
    </source>
</evidence>